<evidence type="ECO:0000256" key="3">
    <source>
        <dbReference type="SAM" id="SignalP"/>
    </source>
</evidence>
<dbReference type="RefSeq" id="WP_109014568.1">
    <property type="nucleotide sequence ID" value="NZ_BDOQ01000003.1"/>
</dbReference>
<gene>
    <name evidence="5" type="ORF">NMK_0902</name>
</gene>
<reference evidence="5 6" key="1">
    <citation type="journal article" date="2018" name="Environ. Microbiol.">
        <title>Isolation and genomic characterization of Novimethylophilus kurashikiensis gen. nov. sp. nov., a new lanthanide-dependent methylotrophic species of Methylophilaceae.</title>
        <authorList>
            <person name="Lv H."/>
            <person name="Sahin N."/>
            <person name="Tani A."/>
        </authorList>
    </citation>
    <scope>NUCLEOTIDE SEQUENCE [LARGE SCALE GENOMIC DNA]</scope>
    <source>
        <strain evidence="5 6">La2-4</strain>
    </source>
</reference>
<dbReference type="InterPro" id="IPR008816">
    <property type="entry name" value="Gly_zipper_2TM_dom"/>
</dbReference>
<dbReference type="InterPro" id="IPR051407">
    <property type="entry name" value="Bact_OM_lipoprot/Surf_antigen"/>
</dbReference>
<feature type="chain" id="PRO_5015316675" description="Glycine zipper 2TM domain-containing protein" evidence="3">
    <location>
        <begin position="22"/>
        <end position="156"/>
    </location>
</feature>
<comment type="caution">
    <text evidence="5">The sequence shown here is derived from an EMBL/GenBank/DDBJ whole genome shotgun (WGS) entry which is preliminary data.</text>
</comment>
<dbReference type="Proteomes" id="UP000245081">
    <property type="component" value="Unassembled WGS sequence"/>
</dbReference>
<dbReference type="OrthoDB" id="8565954at2"/>
<evidence type="ECO:0000313" key="6">
    <source>
        <dbReference type="Proteomes" id="UP000245081"/>
    </source>
</evidence>
<feature type="signal peptide" evidence="3">
    <location>
        <begin position="1"/>
        <end position="21"/>
    </location>
</feature>
<keyword evidence="6" id="KW-1185">Reference proteome</keyword>
<feature type="domain" description="Glycine zipper 2TM" evidence="4">
    <location>
        <begin position="68"/>
        <end position="107"/>
    </location>
</feature>
<sequence>MSHLRITIIAAGLLIGTNAVAAYQCPASNTTGGGWTPPECVQMQKPVCADCGTVEAVNTVETEDASGLGAVAGAVAGGVLGNQVGKGKGKTLATVLGAVGGGVAGHYGEKYLRKKTRWDVVVLMEDNTHRTVSFDQAPDYKQGDKVKVSGNSLSRQ</sequence>
<keyword evidence="2" id="KW-0472">Membrane</keyword>
<dbReference type="GO" id="GO:0019867">
    <property type="term" value="C:outer membrane"/>
    <property type="evidence" value="ECO:0007669"/>
    <property type="project" value="InterPro"/>
</dbReference>
<dbReference type="AlphaFoldDB" id="A0A2R5F4M0"/>
<dbReference type="PANTHER" id="PTHR35603:SF2">
    <property type="entry name" value="OUTER MEMBRANE LIPOPROTEIN"/>
    <property type="match status" value="1"/>
</dbReference>
<evidence type="ECO:0000259" key="4">
    <source>
        <dbReference type="Pfam" id="PF05433"/>
    </source>
</evidence>
<dbReference type="Pfam" id="PF05433">
    <property type="entry name" value="Rick_17kDa_Anti"/>
    <property type="match status" value="1"/>
</dbReference>
<keyword evidence="3" id="KW-0732">Signal</keyword>
<dbReference type="EMBL" id="BDOQ01000003">
    <property type="protein sequence ID" value="GBG13356.1"/>
    <property type="molecule type" value="Genomic_DNA"/>
</dbReference>
<dbReference type="PANTHER" id="PTHR35603">
    <property type="match status" value="1"/>
</dbReference>
<evidence type="ECO:0000256" key="1">
    <source>
        <dbReference type="ARBA" id="ARBA00004370"/>
    </source>
</evidence>
<protein>
    <recommendedName>
        <fullName evidence="4">Glycine zipper 2TM domain-containing protein</fullName>
    </recommendedName>
</protein>
<evidence type="ECO:0000313" key="5">
    <source>
        <dbReference type="EMBL" id="GBG13356.1"/>
    </source>
</evidence>
<comment type="subcellular location">
    <subcellularLocation>
        <location evidence="1">Membrane</location>
    </subcellularLocation>
</comment>
<organism evidence="5 6">
    <name type="scientific">Novimethylophilus kurashikiensis</name>
    <dbReference type="NCBI Taxonomy" id="1825523"/>
    <lineage>
        <taxon>Bacteria</taxon>
        <taxon>Pseudomonadati</taxon>
        <taxon>Pseudomonadota</taxon>
        <taxon>Betaproteobacteria</taxon>
        <taxon>Nitrosomonadales</taxon>
        <taxon>Methylophilaceae</taxon>
        <taxon>Novimethylophilus</taxon>
    </lineage>
</organism>
<proteinExistence type="predicted"/>
<name>A0A2R5F4M0_9PROT</name>
<accession>A0A2R5F4M0</accession>
<evidence type="ECO:0000256" key="2">
    <source>
        <dbReference type="ARBA" id="ARBA00023136"/>
    </source>
</evidence>